<comment type="similarity">
    <text evidence="6">Belongs to the ATP:guanido phosphotransferase family.</text>
</comment>
<dbReference type="EMBL" id="GL883010">
    <property type="protein sequence ID" value="EGG20639.1"/>
    <property type="molecule type" value="Genomic_DNA"/>
</dbReference>
<dbReference type="Proteomes" id="UP000007797">
    <property type="component" value="Unassembled WGS sequence"/>
</dbReference>
<proteinExistence type="inferred from homology"/>
<dbReference type="InterPro" id="IPR011989">
    <property type="entry name" value="ARM-like"/>
</dbReference>
<evidence type="ECO:0000313" key="9">
    <source>
        <dbReference type="Proteomes" id="UP000007797"/>
    </source>
</evidence>
<evidence type="ECO:0000256" key="5">
    <source>
        <dbReference type="ARBA" id="ARBA00022927"/>
    </source>
</evidence>
<keyword evidence="9" id="KW-1185">Reference proteome</keyword>
<dbReference type="InterPro" id="IPR016024">
    <property type="entry name" value="ARM-type_fold"/>
</dbReference>
<name>F4PS93_CACFS</name>
<gene>
    <name evidence="8" type="ORF">DFA_00500</name>
</gene>
<evidence type="ECO:0000256" key="3">
    <source>
        <dbReference type="ARBA" id="ARBA00022490"/>
    </source>
</evidence>
<keyword evidence="2" id="KW-0813">Transport</keyword>
<dbReference type="GeneID" id="14873411"/>
<evidence type="ECO:0000313" key="8">
    <source>
        <dbReference type="EMBL" id="EGG20639.1"/>
    </source>
</evidence>
<evidence type="ECO:0000256" key="6">
    <source>
        <dbReference type="PROSITE-ProRule" id="PRU00842"/>
    </source>
</evidence>
<dbReference type="OrthoDB" id="30818at2759"/>
<protein>
    <recommendedName>
        <fullName evidence="7">Phosphagen kinase N-terminal domain-containing protein</fullName>
    </recommendedName>
</protein>
<dbReference type="PROSITE" id="PS51509">
    <property type="entry name" value="PHOSPHAGEN_KINASE_N"/>
    <property type="match status" value="1"/>
</dbReference>
<evidence type="ECO:0000256" key="1">
    <source>
        <dbReference type="ARBA" id="ARBA00004496"/>
    </source>
</evidence>
<reference evidence="9" key="1">
    <citation type="journal article" date="2011" name="Genome Res.">
        <title>Phylogeny-wide analysis of social amoeba genomes highlights ancient origins for complex intercellular communication.</title>
        <authorList>
            <person name="Heidel A.J."/>
            <person name="Lawal H.M."/>
            <person name="Felder M."/>
            <person name="Schilde C."/>
            <person name="Helps N.R."/>
            <person name="Tunggal B."/>
            <person name="Rivero F."/>
            <person name="John U."/>
            <person name="Schleicher M."/>
            <person name="Eichinger L."/>
            <person name="Platzer M."/>
            <person name="Noegel A.A."/>
            <person name="Schaap P."/>
            <person name="Gloeckner G."/>
        </authorList>
    </citation>
    <scope>NUCLEOTIDE SEQUENCE [LARGE SCALE GENOMIC DNA]</scope>
    <source>
        <strain evidence="9">SH3</strain>
    </source>
</reference>
<organism evidence="8 9">
    <name type="scientific">Cavenderia fasciculata</name>
    <name type="common">Slime mold</name>
    <name type="synonym">Dictyostelium fasciculatum</name>
    <dbReference type="NCBI Taxonomy" id="261658"/>
    <lineage>
        <taxon>Eukaryota</taxon>
        <taxon>Amoebozoa</taxon>
        <taxon>Evosea</taxon>
        <taxon>Eumycetozoa</taxon>
        <taxon>Dictyostelia</taxon>
        <taxon>Acytosteliales</taxon>
        <taxon>Cavenderiaceae</taxon>
        <taxon>Cavenderia</taxon>
    </lineage>
</organism>
<dbReference type="SUPFAM" id="SSF48371">
    <property type="entry name" value="ARM repeat"/>
    <property type="match status" value="3"/>
</dbReference>
<dbReference type="PANTHER" id="PTHR10527">
    <property type="entry name" value="IMPORTIN BETA"/>
    <property type="match status" value="1"/>
</dbReference>
<evidence type="ECO:0000256" key="4">
    <source>
        <dbReference type="ARBA" id="ARBA00022737"/>
    </source>
</evidence>
<accession>F4PS93</accession>
<comment type="subcellular location">
    <subcellularLocation>
        <location evidence="1">Cytoplasm</location>
    </subcellularLocation>
</comment>
<keyword evidence="3" id="KW-0963">Cytoplasm</keyword>
<sequence length="1650" mass="190872">MEKPSEDFIDLVIILAREDQLKERRRGAFDTGKYISRRERKLALKDCCKSSPDGVDRVVSWLLYLMGKATFVVQIKEKSVQLLNGLIEKLDDDVFIERLSDEMVDVVKVETIELLKSTLTDTFRQHLIGIIQLFALYLLPTGRWDTLQQSLEINEHQKEEASSPSSSLLATKNYMRMVKLDMLVKLINSGYFQGRLTDENYRASIPGLLLILSGMDGIVDGKLMVKLVDRLKNIFLDRPSLIEEFIQQIIDTLIKLLDVNSEMGFASKKVKGRVIDYLLFIVENHPLEFTDSHLERIINHLYEWVCQVDGVSLEVWTNRYYNSSNFKNPNIDEEKDIGIISDSHCDDQNQMLVDADLVFLRFMRAVGDRVEELNFHRFSTHLNSQQWNQRYASLISLSTIPKYLSTTKNNIQFILKTLLKLAYDDSIQVRWASLHCLIQLFLEYGPKIFGSREELYRVIRDSVQNSNGRIQSCCCLLIQTIAVSLGNDMITDNDLSEITSSLEILLQSPLVIVVERAMVSLMSIISIFNKRSGPYFDANVTNLIWILKNHQILSKKESRLLRWRAVKAFAMYVQLMDKKTLSQYMDWFMAFVKENQGSLDLGVDVLRLSHLFVHLIGQQSFTEVLSRIFKMIITVLETPLPTRQEDMTESSIQDVNRIVVALKSLYTVLYNDDQSVNEFLAPFIDRLVGSLCQLANCPVSKDIQLCSFRCLPLCVGLVEMQYSSDKKIEMFGMILDCVLILCPLETDWRMLERRVYTVTKLITQTDNDMTLDQIKSTMTMFLELDKRMNKVAQKDILDRSCMILRDIGAADIVKANIIHFMRLFVTKRKYGGEYAVKAFPQIIPTIIECLTIDYTDDVKEYATYALEDIAQLTLDRFSPFAMDALLAIDNMISIPSSSSLEFQEHAISVIGTIIRHVPLTTSNLNDIIPKWFNHLDHIDDKYEIEIIVDDLCAIIHHYPNECLGNEYQHVDKLHQIIEYYITKQQQQELLTDTLTFIKESIKSNWNNVPEEKRDGYYGILKYNTNSIYVLLVKHQVLATKETRLLRSRVIKAFASDWQENVFRASGVFIKEYRQSFAVYLPMIVKNIVQILEAPLPNLQEEMTESSEQHVKRLVLAIKALELSFLNPKSHNDGDSVTPYHPFGRFIHRYHQLIDHHAAITVPLIAQDLLDRSCHKLQDTEESDTAKGSILYFLTEYLQHGGESTINTFPQIIPTLIHFHCVICISIMDRFIEIIVDLVKEDQEKQDETENNRNGNNKRVAARGLFKEYVLSIPDNVVSWLLYLMINGPCTTIKAKTVQLLDRLLIKKGKEFIGSLSEDTLSEAKVKTVELFKTDLTETFRHHLNSIIGIFVTDFIPRGYWVELETAIDSIIKEAGEGSKILENARGLVSLLSKQAVEFKTEIQQNMIKMLKPDVFKSLTDEQKRVGMAMLSSILSDMDEIEERKFILNIINSLKNLKDLPKQSVSSIIDTLIGVLDRNIGKGFKDKDTKRIFIDYFLELIKHYHSIFTGIQVGRIMVHLVEWLTQEEEMVLKDWTDTNSKVDNDYSVYHFNYHQVQKNDIFLEYPVFNNNPDDTLLDKKVEDFVLNLILNQVKKSVEDENSQVRWGSLQCLIRITVEFRNWRIEKREEILQLIERSIQNDRNERNQHRCC</sequence>
<dbReference type="GO" id="GO:0006606">
    <property type="term" value="P:protein import into nucleus"/>
    <property type="evidence" value="ECO:0007669"/>
    <property type="project" value="InterPro"/>
</dbReference>
<keyword evidence="4" id="KW-0677">Repeat</keyword>
<dbReference type="InterPro" id="IPR022413">
    <property type="entry name" value="ATP-guanido_PTrfase_N"/>
</dbReference>
<dbReference type="KEGG" id="dfa:DFA_00500"/>
<evidence type="ECO:0000259" key="7">
    <source>
        <dbReference type="PROSITE" id="PS51509"/>
    </source>
</evidence>
<dbReference type="GO" id="GO:0005737">
    <property type="term" value="C:cytoplasm"/>
    <property type="evidence" value="ECO:0007669"/>
    <property type="project" value="UniProtKB-SubCell"/>
</dbReference>
<dbReference type="Gene3D" id="1.25.10.10">
    <property type="entry name" value="Leucine-rich Repeat Variant"/>
    <property type="match status" value="1"/>
</dbReference>
<dbReference type="InterPro" id="IPR040122">
    <property type="entry name" value="Importin_beta"/>
</dbReference>
<dbReference type="GO" id="GO:0016301">
    <property type="term" value="F:kinase activity"/>
    <property type="evidence" value="ECO:0007669"/>
    <property type="project" value="InterPro"/>
</dbReference>
<evidence type="ECO:0000256" key="2">
    <source>
        <dbReference type="ARBA" id="ARBA00022448"/>
    </source>
</evidence>
<keyword evidence="5" id="KW-0653">Protein transport</keyword>
<feature type="domain" description="Phosphagen kinase N-terminal" evidence="7">
    <location>
        <begin position="1422"/>
        <end position="1505"/>
    </location>
</feature>
<dbReference type="RefSeq" id="XP_004358489.1">
    <property type="nucleotide sequence ID" value="XM_004358432.1"/>
</dbReference>